<reference evidence="1 2" key="1">
    <citation type="submission" date="2023-10" db="EMBL/GenBank/DDBJ databases">
        <title>Rubellicoccus peritrichatus gen. nov., sp. nov., isolated from an algae of coral reef tank.</title>
        <authorList>
            <person name="Luo J."/>
        </authorList>
    </citation>
    <scope>NUCLEOTIDE SEQUENCE [LARGE SCALE GENOMIC DNA]</scope>
    <source>
        <strain evidence="1 2">CR14</strain>
    </source>
</reference>
<organism evidence="1 2">
    <name type="scientific">Rubellicoccus peritrichatus</name>
    <dbReference type="NCBI Taxonomy" id="3080537"/>
    <lineage>
        <taxon>Bacteria</taxon>
        <taxon>Pseudomonadati</taxon>
        <taxon>Verrucomicrobiota</taxon>
        <taxon>Opitutia</taxon>
        <taxon>Puniceicoccales</taxon>
        <taxon>Cerasicoccaceae</taxon>
        <taxon>Rubellicoccus</taxon>
    </lineage>
</organism>
<evidence type="ECO:0000313" key="2">
    <source>
        <dbReference type="Proteomes" id="UP001304300"/>
    </source>
</evidence>
<evidence type="ECO:0000313" key="1">
    <source>
        <dbReference type="EMBL" id="WOO39776.1"/>
    </source>
</evidence>
<keyword evidence="2" id="KW-1185">Reference proteome</keyword>
<dbReference type="AlphaFoldDB" id="A0AAQ3L657"/>
<accession>A0AAQ3L657</accession>
<dbReference type="Proteomes" id="UP001304300">
    <property type="component" value="Chromosome"/>
</dbReference>
<gene>
    <name evidence="1" type="ORF">RZN69_14220</name>
</gene>
<proteinExistence type="predicted"/>
<protein>
    <submittedName>
        <fullName evidence="1">Uncharacterized protein</fullName>
    </submittedName>
</protein>
<sequence>MRVIAIWFLGLFFGIGSIHAQENTMSISFSTLSWRGKIDGIYYYDQGKRINVEANPYSSSSGYSYTGPSVLVFYKQGTNALGESIDVPVASVKGLKIMKSPLLVIIPDDDKMEIIAFPDDVEDFKAGEYRFINLTSDPIAAKIGNTSLFLEPYKHETVLPDIPNEQSSLPLQVAVEEEDKGEWKLAYSVGWGHEPDNRIRVFVYRNPTGKIRVRRIEEHRSKFE</sequence>
<name>A0AAQ3L657_9BACT</name>
<dbReference type="KEGG" id="puo:RZN69_14220"/>
<dbReference type="EMBL" id="CP136920">
    <property type="protein sequence ID" value="WOO39776.1"/>
    <property type="molecule type" value="Genomic_DNA"/>
</dbReference>
<dbReference type="RefSeq" id="WP_317831783.1">
    <property type="nucleotide sequence ID" value="NZ_CP136920.1"/>
</dbReference>